<dbReference type="GO" id="GO:0044571">
    <property type="term" value="P:[2Fe-2S] cluster assembly"/>
    <property type="evidence" value="ECO:0007669"/>
    <property type="project" value="InterPro"/>
</dbReference>
<dbReference type="SUPFAM" id="SSF47144">
    <property type="entry name" value="HSC20 (HSCB), C-terminal oligomerisation domain"/>
    <property type="match status" value="1"/>
</dbReference>
<comment type="similarity">
    <text evidence="1">Belongs to the HscB family.</text>
</comment>
<dbReference type="EMBL" id="GG745339">
    <property type="protein sequence ID" value="KNE61835.1"/>
    <property type="molecule type" value="Genomic_DNA"/>
</dbReference>
<dbReference type="InterPro" id="IPR009073">
    <property type="entry name" value="HscB_oligo_C"/>
</dbReference>
<feature type="domain" description="J" evidence="3">
    <location>
        <begin position="90"/>
        <end position="162"/>
    </location>
</feature>
<evidence type="ECO:0000313" key="4">
    <source>
        <dbReference type="EMBL" id="KNE61835.1"/>
    </source>
</evidence>
<dbReference type="PANTHER" id="PTHR14021:SF15">
    <property type="entry name" value="IRON-SULFUR CLUSTER CO-CHAPERONE PROTEIN HSCB"/>
    <property type="match status" value="1"/>
</dbReference>
<dbReference type="InterPro" id="IPR001623">
    <property type="entry name" value="DnaJ_domain"/>
</dbReference>
<dbReference type="PANTHER" id="PTHR14021">
    <property type="entry name" value="IRON-SULFUR CLUSTER CO-CHAPERONE PROTEIN HSCB"/>
    <property type="match status" value="1"/>
</dbReference>
<dbReference type="InterPro" id="IPR036869">
    <property type="entry name" value="J_dom_sf"/>
</dbReference>
<dbReference type="GO" id="GO:0001671">
    <property type="term" value="F:ATPase activator activity"/>
    <property type="evidence" value="ECO:0007669"/>
    <property type="project" value="InterPro"/>
</dbReference>
<dbReference type="Proteomes" id="UP000054350">
    <property type="component" value="Unassembled WGS sequence"/>
</dbReference>
<reference evidence="5" key="2">
    <citation type="submission" date="2009-11" db="EMBL/GenBank/DDBJ databases">
        <title>The Genome Sequence of Allomyces macrogynus strain ATCC 38327.</title>
        <authorList>
            <consortium name="The Broad Institute Genome Sequencing Platform"/>
            <person name="Russ C."/>
            <person name="Cuomo C."/>
            <person name="Shea T."/>
            <person name="Young S.K."/>
            <person name="Zeng Q."/>
            <person name="Koehrsen M."/>
            <person name="Haas B."/>
            <person name="Borodovsky M."/>
            <person name="Guigo R."/>
            <person name="Alvarado L."/>
            <person name="Berlin A."/>
            <person name="Borenstein D."/>
            <person name="Chen Z."/>
            <person name="Engels R."/>
            <person name="Freedman E."/>
            <person name="Gellesch M."/>
            <person name="Goldberg J."/>
            <person name="Griggs A."/>
            <person name="Gujja S."/>
            <person name="Heiman D."/>
            <person name="Hepburn T."/>
            <person name="Howarth C."/>
            <person name="Jen D."/>
            <person name="Larson L."/>
            <person name="Lewis B."/>
            <person name="Mehta T."/>
            <person name="Park D."/>
            <person name="Pearson M."/>
            <person name="Roberts A."/>
            <person name="Saif S."/>
            <person name="Shenoy N."/>
            <person name="Sisk P."/>
            <person name="Stolte C."/>
            <person name="Sykes S."/>
            <person name="Walk T."/>
            <person name="White J."/>
            <person name="Yandava C."/>
            <person name="Burger G."/>
            <person name="Gray M.W."/>
            <person name="Holland P.W.H."/>
            <person name="King N."/>
            <person name="Lang F.B.F."/>
            <person name="Roger A.J."/>
            <person name="Ruiz-Trillo I."/>
            <person name="Lander E."/>
            <person name="Nusbaum C."/>
        </authorList>
    </citation>
    <scope>NUCLEOTIDE SEQUENCE [LARGE SCALE GENOMIC DNA]</scope>
    <source>
        <strain evidence="5">ATCC 38327</strain>
    </source>
</reference>
<sequence length="277" mass="29987">MSAIIPAARVALRQTARSTAILATTSTLARTTTLCTRLPAPTRLLHATRSLSTPIPAPRSHPCAGCGTPIPTVVPACPICSRVQPLDPSTTYHEILGVDEPARESGATGATIWRVDLPQARTRFLQLQRIVHPDVQGNDAADAEMQAAVMNKAWACLKDELARAKHCLHLYDADVTESEPATDPDLLMFVMETREQVDDAQSLEELDELATAVQEEIGAAVGALDDAFAEVPSPFAPDFEPLAADDPGLAAIRDQVIKLRYFYNIMEAIADRRAELE</sequence>
<dbReference type="Gene3D" id="1.20.1280.20">
    <property type="entry name" value="HscB, C-terminal domain"/>
    <property type="match status" value="1"/>
</dbReference>
<dbReference type="SMART" id="SM00271">
    <property type="entry name" value="DnaJ"/>
    <property type="match status" value="1"/>
</dbReference>
<dbReference type="eggNOG" id="KOG3192">
    <property type="taxonomic scope" value="Eukaryota"/>
</dbReference>
<gene>
    <name evidence="4" type="ORF">AMAG_07111</name>
</gene>
<dbReference type="STRING" id="578462.A0A0L0SHH9"/>
<keyword evidence="5" id="KW-1185">Reference proteome</keyword>
<evidence type="ECO:0000256" key="1">
    <source>
        <dbReference type="ARBA" id="ARBA00010476"/>
    </source>
</evidence>
<dbReference type="InterPro" id="IPR004640">
    <property type="entry name" value="HscB"/>
</dbReference>
<evidence type="ECO:0000256" key="2">
    <source>
        <dbReference type="ARBA" id="ARBA00023186"/>
    </source>
</evidence>
<dbReference type="VEuPathDB" id="FungiDB:AMAG_07111"/>
<dbReference type="InterPro" id="IPR036386">
    <property type="entry name" value="HscB_C_sf"/>
</dbReference>
<dbReference type="OrthoDB" id="448954at2759"/>
<protein>
    <submittedName>
        <fullName evidence="4">Fe-S protein assembly co-chaperone HscB</fullName>
    </submittedName>
</protein>
<dbReference type="Pfam" id="PF07743">
    <property type="entry name" value="HSCB_C"/>
    <property type="match status" value="1"/>
</dbReference>
<dbReference type="SUPFAM" id="SSF46565">
    <property type="entry name" value="Chaperone J-domain"/>
    <property type="match status" value="1"/>
</dbReference>
<evidence type="ECO:0000313" key="5">
    <source>
        <dbReference type="Proteomes" id="UP000054350"/>
    </source>
</evidence>
<dbReference type="GO" id="GO:0051087">
    <property type="term" value="F:protein-folding chaperone binding"/>
    <property type="evidence" value="ECO:0007669"/>
    <property type="project" value="InterPro"/>
</dbReference>
<dbReference type="AlphaFoldDB" id="A0A0L0SHH9"/>
<name>A0A0L0SHH9_ALLM3</name>
<dbReference type="Gene3D" id="1.10.287.110">
    <property type="entry name" value="DnaJ domain"/>
    <property type="match status" value="1"/>
</dbReference>
<keyword evidence="2" id="KW-0143">Chaperone</keyword>
<dbReference type="GO" id="GO:0005739">
    <property type="term" value="C:mitochondrion"/>
    <property type="evidence" value="ECO:0007669"/>
    <property type="project" value="TreeGrafter"/>
</dbReference>
<reference evidence="4 5" key="1">
    <citation type="submission" date="2009-11" db="EMBL/GenBank/DDBJ databases">
        <title>Annotation of Allomyces macrogynus ATCC 38327.</title>
        <authorList>
            <consortium name="The Broad Institute Genome Sequencing Platform"/>
            <person name="Russ C."/>
            <person name="Cuomo C."/>
            <person name="Burger G."/>
            <person name="Gray M.W."/>
            <person name="Holland P.W.H."/>
            <person name="King N."/>
            <person name="Lang F.B.F."/>
            <person name="Roger A.J."/>
            <person name="Ruiz-Trillo I."/>
            <person name="Young S.K."/>
            <person name="Zeng Q."/>
            <person name="Gargeya S."/>
            <person name="Fitzgerald M."/>
            <person name="Haas B."/>
            <person name="Abouelleil A."/>
            <person name="Alvarado L."/>
            <person name="Arachchi H.M."/>
            <person name="Berlin A."/>
            <person name="Chapman S.B."/>
            <person name="Gearin G."/>
            <person name="Goldberg J."/>
            <person name="Griggs A."/>
            <person name="Gujja S."/>
            <person name="Hansen M."/>
            <person name="Heiman D."/>
            <person name="Howarth C."/>
            <person name="Larimer J."/>
            <person name="Lui A."/>
            <person name="MacDonald P.J.P."/>
            <person name="McCowen C."/>
            <person name="Montmayeur A."/>
            <person name="Murphy C."/>
            <person name="Neiman D."/>
            <person name="Pearson M."/>
            <person name="Priest M."/>
            <person name="Roberts A."/>
            <person name="Saif S."/>
            <person name="Shea T."/>
            <person name="Sisk P."/>
            <person name="Stolte C."/>
            <person name="Sykes S."/>
            <person name="Wortman J."/>
            <person name="Nusbaum C."/>
            <person name="Birren B."/>
        </authorList>
    </citation>
    <scope>NUCLEOTIDE SEQUENCE [LARGE SCALE GENOMIC DNA]</scope>
    <source>
        <strain evidence="4 5">ATCC 38327</strain>
    </source>
</reference>
<dbReference type="OMA" id="RYKQLQW"/>
<proteinExistence type="inferred from homology"/>
<evidence type="ECO:0000259" key="3">
    <source>
        <dbReference type="SMART" id="SM00271"/>
    </source>
</evidence>
<accession>A0A0L0SHH9</accession>
<dbReference type="CDD" id="cd06257">
    <property type="entry name" value="DnaJ"/>
    <property type="match status" value="1"/>
</dbReference>
<organism evidence="4 5">
    <name type="scientific">Allomyces macrogynus (strain ATCC 38327)</name>
    <name type="common">Allomyces javanicus var. macrogynus</name>
    <dbReference type="NCBI Taxonomy" id="578462"/>
    <lineage>
        <taxon>Eukaryota</taxon>
        <taxon>Fungi</taxon>
        <taxon>Fungi incertae sedis</taxon>
        <taxon>Blastocladiomycota</taxon>
        <taxon>Blastocladiomycetes</taxon>
        <taxon>Blastocladiales</taxon>
        <taxon>Blastocladiaceae</taxon>
        <taxon>Allomyces</taxon>
    </lineage>
</organism>
<dbReference type="GO" id="GO:0051259">
    <property type="term" value="P:protein complex oligomerization"/>
    <property type="evidence" value="ECO:0007669"/>
    <property type="project" value="InterPro"/>
</dbReference>
<dbReference type="NCBIfam" id="TIGR00714">
    <property type="entry name" value="hscB"/>
    <property type="match status" value="1"/>
</dbReference>